<reference evidence="1" key="1">
    <citation type="submission" date="2022-07" db="EMBL/GenBank/DDBJ databases">
        <title>Phylogenomic reconstructions and comparative analyses of Kickxellomycotina fungi.</title>
        <authorList>
            <person name="Reynolds N.K."/>
            <person name="Stajich J.E."/>
            <person name="Barry K."/>
            <person name="Grigoriev I.V."/>
            <person name="Crous P."/>
            <person name="Smith M.E."/>
        </authorList>
    </citation>
    <scope>NUCLEOTIDE SEQUENCE</scope>
    <source>
        <strain evidence="1">CBS 102833</strain>
    </source>
</reference>
<comment type="caution">
    <text evidence="1">The sequence shown here is derived from an EMBL/GenBank/DDBJ whole genome shotgun (WGS) entry which is preliminary data.</text>
</comment>
<gene>
    <name evidence="1" type="ORF">H4S07_005515</name>
</gene>
<evidence type="ECO:0000313" key="1">
    <source>
        <dbReference type="EMBL" id="KAJ2799158.1"/>
    </source>
</evidence>
<keyword evidence="2" id="KW-1185">Reference proteome</keyword>
<sequence>MGPFFGQRKVAMQAWFEPQTEIVLQSGSSTSSNVDGVGKVAPAVLTISTEAFVAVLKGEPVCLGSVLEHSEELTAGGGRQVADSETSEPDGEHAYAEVLLSVAADLGLIGHKGKRTRVGQAVVMGIQAMERKGERTAVSLEWAVLAGAILVSQGALSGDKWSVAYEDEQYAVGSDMRQQKYIRWLSRIAALVGVGEDMGPRGGQWDLILNRDVLAFNSAARLVLKAASASADSACVGFARARTGACGNMASVPNAKAVARVRELRAQVPLECAASAASGLVAHAVLAGHATGKKADTTSVDGAQQALNDTWVLSAAVLAAAEALGATAAVTELRGARTWAEPVLKRTEK</sequence>
<dbReference type="EMBL" id="JANBUP010002737">
    <property type="protein sequence ID" value="KAJ2799158.1"/>
    <property type="molecule type" value="Genomic_DNA"/>
</dbReference>
<proteinExistence type="predicted"/>
<dbReference type="Proteomes" id="UP001140096">
    <property type="component" value="Unassembled WGS sequence"/>
</dbReference>
<organism evidence="1 2">
    <name type="scientific">Coemansia furcata</name>
    <dbReference type="NCBI Taxonomy" id="417177"/>
    <lineage>
        <taxon>Eukaryota</taxon>
        <taxon>Fungi</taxon>
        <taxon>Fungi incertae sedis</taxon>
        <taxon>Zoopagomycota</taxon>
        <taxon>Kickxellomycotina</taxon>
        <taxon>Kickxellomycetes</taxon>
        <taxon>Kickxellales</taxon>
        <taxon>Kickxellaceae</taxon>
        <taxon>Coemansia</taxon>
    </lineage>
</organism>
<accession>A0ACC1L1G4</accession>
<evidence type="ECO:0000313" key="2">
    <source>
        <dbReference type="Proteomes" id="UP001140096"/>
    </source>
</evidence>
<name>A0ACC1L1G4_9FUNG</name>
<protein>
    <submittedName>
        <fullName evidence="1">Uncharacterized protein</fullName>
    </submittedName>
</protein>